<comment type="caution">
    <text evidence="1">The sequence shown here is derived from an EMBL/GenBank/DDBJ whole genome shotgun (WGS) entry which is preliminary data.</text>
</comment>
<evidence type="ECO:0008006" key="3">
    <source>
        <dbReference type="Google" id="ProtNLM"/>
    </source>
</evidence>
<evidence type="ECO:0000313" key="2">
    <source>
        <dbReference type="Proteomes" id="UP000292884"/>
    </source>
</evidence>
<keyword evidence="2" id="KW-1185">Reference proteome</keyword>
<evidence type="ECO:0000313" key="1">
    <source>
        <dbReference type="EMBL" id="TCC87293.1"/>
    </source>
</evidence>
<accession>A0A4R0ML80</accession>
<dbReference type="Gene3D" id="2.60.120.260">
    <property type="entry name" value="Galactose-binding domain-like"/>
    <property type="match status" value="1"/>
</dbReference>
<name>A0A4R0ML80_9SPHI</name>
<proteinExistence type="predicted"/>
<dbReference type="OrthoDB" id="9814627at2"/>
<dbReference type="Proteomes" id="UP000292884">
    <property type="component" value="Unassembled WGS sequence"/>
</dbReference>
<protein>
    <recommendedName>
        <fullName evidence="3">PA14 domain-containing protein</fullName>
    </recommendedName>
</protein>
<dbReference type="EMBL" id="SJSK01000007">
    <property type="protein sequence ID" value="TCC87293.1"/>
    <property type="molecule type" value="Genomic_DNA"/>
</dbReference>
<dbReference type="RefSeq" id="WP_131555408.1">
    <property type="nucleotide sequence ID" value="NZ_SJSK01000007.1"/>
</dbReference>
<sequence>MNKTIKNRRIKRVAQLLLAVWLLNILQPLTSYALTSGPSQPEAQSFQPAGVTDMVDLFSGDFKYNIPLLDVDGYPISMSYQSGAGIDDEATWVGLGWNLNVGAINRQLRGMADDFSGDTIITEHDVKPKITVGGRITGKTEFRGNYIRDDGGKITGASGPKITGSLTFGIFSDNYTGIGAEIGANAGISFSRANEGKLTAGMGISVLSSTASGVDVSPYVNMSIGNYTKEKVTESYGLSSSLGYNTRAGMKSLSFGGGYIGRVKANSDYSISYNTEPLMPKIQIPYKADYRSFSFDIGFATPFYFFGGGGTGYRNKREVSNKHLVSQGYGFLYAEQGKNKKNAVMDFIREKDNPVIPELPNLALPVATPDVFMYNSQAGSGQFRLYRGGSGAYFDNETMDVSTGNSIGGDFGWGVGKHIGVTFFNQDTRNITRKWTSNNNYLKNGDFQDEPSANPRKQHVFFRKIDEKNIEDSSMVSKYQFAKSLSVEISGKTANSAFKTETNFATNINQVTSPIAKNEPQRQQTFISYLTAKDAGIAGLDHSLKFYAFNQSGSFVPPPQHVQNAIEDQARIKGKRKAHHISEMTVNESTGQRAVYGMPVYNLTQQEYTFAVGKTYTVENGLIDIDAGIPENKGIDHYKHKETQAAYAHSYLLTGLLSPDYVDKTGNGITDDDNGTAIKFKYSKIANYKWRTPYNNKINGNLKKTATLNRALLADPDDDKGSIIYGEKEICYVNSIETKTKIAYFITEDRLDGLGVKDIMGEQNNTVRQKSLKEIRLYSKADMSKPIKVVKFKYDYQLCPNTPNSIAAGGGKLTLTKVWFEYGNTQKGSNHPYIFTYTDHVGAVNGAYANFNTDRWGSFKERNINQGGLSNEEFPYADQDKTRADALAALYQISSIKLPSGGIINVTYEADDYAYVQDKEAMVMVPIKSNVGSGDSLNGATGIKLNLDSLPPIGYSGARLLDWFKKKYLNGSNYLYSKTYIKVSTANANSDGRDNDFVPCYSKVIGVNMVGSTHEVNVILENIEVSGEHINPIRHAALQRMKNEYPRYAYPGFQNRINDNGGGSLKAAVTAVASAAKNLSELKENFYKKGLRKGYASIIDPNKSFARIVKVSGKKIGGGSRIRKIAIQDKWDVFTSDTNVVAGIYGQTFDYTTKSLNGNKISSGVANYEPGIGNDENALKQPIAYIQNIKGAINNYFELEEPFGESFFPSPSVGYSKVTVRDLEENQTEKELPKTGFSINEFYTAKDFPVSVVVTEPQRYNPRPSNTYGLVFTSALEELVISQGYTITINDMHGKLKANRLYNQSGAEISSTTYHYQVEDDKAATLKLKNTVDILDTDGVLRHDRVIGRDIDFFTDFREQESMNSGVTVNLGIDFMPVLNIPIPHWPINGNNDNKLFRSACAVKVIQLSGLIHKVTKMENGAEVNVENVAYDGVTGEAIITKTQNEFNQDYYAVNFPAYWAYRKMGGAYQNLGMVLKDVTLSSLKEINESYRTLLTQGDELVNTSTGIHYWVINNRTTIASGPGSEGYGIYIQLIEPTKMLIDRVGARVNSIDPNQDTFKVIRSGYRNQMDANAASIVSLRNPIENDKLILTGTQNLAKYKIISASANTFDDEWPGDNCGQTTERIENTAYEFKFKQPFFHSTHGSYGARIFAEETYPYLGNPYYYTSNPVLSSRLNSARIWINLPVANSLSEYLGFTTTFTAEAKTYYMGYAGDNDVRIKINGVDIPNTDNEPRYWTVIPISLKQGKNVIEVAGYNYPLAPNTETTNPGSFGVEIYDNTISELVNATSSASFNMVFNTANLLSYAESQNLQSFRTINGVKTWRFTYNNFYNPFVEGIKGNWRPYEQNVYQESRAYDDTFSANKKGMNLKDAGVFKSFNSYFAYSWGIWVKNIAASKWVTANEVTLYDRYGQELENRDALGRYSAANFDFNGQLPSVVASNAMNREVYVNSFEDVKFKVAHTPICATTGFTATGFNSNTKDTISHTGNYSYLLNSTGITLETKMHTEKHKTNSYLSVSDGQFSLINTPGLYPGGFEPIKSKKYVISVWVKDRQAKNKNAYITATAKDEIGYGPTVSFNCKAVIEGWKLLEGEINLTGLTGTKLFLTMKTNEPNVFIDDIRVFPYNAHLKSYAYSDKNFKLMAELDENAFATFYEYDDEGSLVRVKKETERGIITIKENRSSLRKQPNLL</sequence>
<organism evidence="1 2">
    <name type="scientific">Pedobacter frigiditerrae</name>
    <dbReference type="NCBI Taxonomy" id="2530452"/>
    <lineage>
        <taxon>Bacteria</taxon>
        <taxon>Pseudomonadati</taxon>
        <taxon>Bacteroidota</taxon>
        <taxon>Sphingobacteriia</taxon>
        <taxon>Sphingobacteriales</taxon>
        <taxon>Sphingobacteriaceae</taxon>
        <taxon>Pedobacter</taxon>
    </lineage>
</organism>
<gene>
    <name evidence="1" type="ORF">EZ428_21565</name>
</gene>
<reference evidence="1 2" key="1">
    <citation type="submission" date="2019-02" db="EMBL/GenBank/DDBJ databases">
        <title>Pedobacter sp. RP-1-13 sp. nov., isolated from Arctic soil.</title>
        <authorList>
            <person name="Dahal R.H."/>
        </authorList>
    </citation>
    <scope>NUCLEOTIDE SEQUENCE [LARGE SCALE GENOMIC DNA]</scope>
    <source>
        <strain evidence="1 2">RP-1-13</strain>
    </source>
</reference>